<dbReference type="FunFam" id="3.30.70.260:FF:000018">
    <property type="entry name" value="Ribose-5-phosphate isomerase A"/>
    <property type="match status" value="1"/>
</dbReference>
<evidence type="ECO:0000256" key="2">
    <source>
        <dbReference type="ARBA" id="ARBA00008088"/>
    </source>
</evidence>
<evidence type="ECO:0000256" key="3">
    <source>
        <dbReference type="ARBA" id="ARBA00011881"/>
    </source>
</evidence>
<reference evidence="6 7" key="2">
    <citation type="journal article" date="2014" name="Genome Announc.">
        <title>Complete Genome Sequence of Methanoregula formicica SMSPT, a Mesophilic Hydrogenotrophic Methanogen Isolated from a Methanogenic Upflow Anaerobic Sludge Blanket Reactor.</title>
        <authorList>
            <person name="Yamamoto K."/>
            <person name="Tamaki H."/>
            <person name="Cadillo-Quiroz H."/>
            <person name="Imachi H."/>
            <person name="Kyrpides N."/>
            <person name="Woyke T."/>
            <person name="Goodwin L."/>
            <person name="Zinder S.H."/>
            <person name="Kamagata Y."/>
            <person name="Liu W.T."/>
        </authorList>
    </citation>
    <scope>NUCLEOTIDE SEQUENCE [LARGE SCALE GENOMIC DNA]</scope>
    <source>
        <strain evidence="7">DSM 22288 / NBRC 105244 / SMSP</strain>
    </source>
</reference>
<dbReference type="InParanoid" id="L0HHU8"/>
<reference evidence="7" key="1">
    <citation type="submission" date="2011-12" db="EMBL/GenBank/DDBJ databases">
        <title>Complete sequence of Methanoregula formicicum SMSP.</title>
        <authorList>
            <person name="Lucas S."/>
            <person name="Han J."/>
            <person name="Lapidus A."/>
            <person name="Cheng J.-F."/>
            <person name="Goodwin L."/>
            <person name="Pitluck S."/>
            <person name="Peters L."/>
            <person name="Ovchinnikova G."/>
            <person name="Teshima H."/>
            <person name="Detter J.C."/>
            <person name="Han C."/>
            <person name="Tapia R."/>
            <person name="Land M."/>
            <person name="Hauser L."/>
            <person name="Kyrpides N."/>
            <person name="Ivanova N."/>
            <person name="Pagani I."/>
            <person name="Imachi H."/>
            <person name="Tamaki H."/>
            <person name="Sekiguchi Y."/>
            <person name="Kamagata Y."/>
            <person name="Cadillo-Quiroz H."/>
            <person name="Zinder S."/>
            <person name="Liu W.-T."/>
            <person name="Woyke T."/>
        </authorList>
    </citation>
    <scope>NUCLEOTIDE SEQUENCE [LARGE SCALE GENOMIC DNA]</scope>
    <source>
        <strain evidence="7">DSM 22288 / NBRC 105244 / SMSP</strain>
    </source>
</reference>
<dbReference type="OrthoDB" id="19013at2157"/>
<feature type="active site" description="Proton acceptor" evidence="5">
    <location>
        <position position="110"/>
    </location>
</feature>
<accession>L0HHU8</accession>
<feature type="binding site" evidence="5">
    <location>
        <position position="128"/>
    </location>
    <ligand>
        <name>substrate</name>
    </ligand>
</feature>
<dbReference type="FunCoup" id="L0HHU8">
    <property type="interactions" value="265"/>
</dbReference>
<dbReference type="SUPFAM" id="SSF75445">
    <property type="entry name" value="D-ribose-5-phosphate isomerase (RpiA), lid domain"/>
    <property type="match status" value="1"/>
</dbReference>
<dbReference type="eggNOG" id="arCOG01122">
    <property type="taxonomic scope" value="Archaea"/>
</dbReference>
<dbReference type="STRING" id="593750.Metfor_1877"/>
<comment type="pathway">
    <text evidence="5">Carbohydrate degradation; pentose phosphate pathway; D-ribose 5-phosphate from D-ribulose 5-phosphate (non-oxidative stage): step 1/1.</text>
</comment>
<evidence type="ECO:0000256" key="4">
    <source>
        <dbReference type="ARBA" id="ARBA00023235"/>
    </source>
</evidence>
<dbReference type="SUPFAM" id="SSF100950">
    <property type="entry name" value="NagB/RpiA/CoA transferase-like"/>
    <property type="match status" value="1"/>
</dbReference>
<dbReference type="NCBIfam" id="NF001924">
    <property type="entry name" value="PRK00702.1"/>
    <property type="match status" value="1"/>
</dbReference>
<dbReference type="GO" id="GO:0004751">
    <property type="term" value="F:ribose-5-phosphate isomerase activity"/>
    <property type="evidence" value="ECO:0007669"/>
    <property type="project" value="UniProtKB-UniRule"/>
</dbReference>
<evidence type="ECO:0000256" key="5">
    <source>
        <dbReference type="HAMAP-Rule" id="MF_00170"/>
    </source>
</evidence>
<keyword evidence="4 5" id="KW-0413">Isomerase</keyword>
<comment type="subunit">
    <text evidence="5">Homodimer.</text>
</comment>
<dbReference type="EC" id="5.3.1.6" evidence="5"/>
<dbReference type="InterPro" id="IPR004788">
    <property type="entry name" value="Ribose5P_isomerase_type_A"/>
</dbReference>
<dbReference type="SMART" id="SM01134">
    <property type="entry name" value="DeoRC"/>
    <property type="match status" value="1"/>
</dbReference>
<dbReference type="Gene3D" id="3.30.70.260">
    <property type="match status" value="1"/>
</dbReference>
<dbReference type="PANTHER" id="PTHR11934">
    <property type="entry name" value="RIBOSE-5-PHOSPHATE ISOMERASE"/>
    <property type="match status" value="1"/>
</dbReference>
<dbReference type="HAMAP" id="MF_00170">
    <property type="entry name" value="Rib_5P_isom_A"/>
    <property type="match status" value="1"/>
</dbReference>
<dbReference type="GeneID" id="14308266"/>
<dbReference type="UniPathway" id="UPA00115">
    <property type="reaction ID" value="UER00412"/>
</dbReference>
<comment type="similarity">
    <text evidence="2 5">Belongs to the ribose 5-phosphate isomerase family.</text>
</comment>
<dbReference type="FunFam" id="3.40.50.1360:FF:000001">
    <property type="entry name" value="Ribose-5-phosphate isomerase A"/>
    <property type="match status" value="1"/>
</dbReference>
<comment type="function">
    <text evidence="5">Catalyzes the reversible conversion of ribose-5-phosphate to ribulose 5-phosphate.</text>
</comment>
<gene>
    <name evidence="5" type="primary">rpiA</name>
    <name evidence="6" type="ordered locus">Metfor_1877</name>
</gene>
<dbReference type="HOGENOM" id="CLU_056590_1_0_2"/>
<feature type="binding site" evidence="5">
    <location>
        <begin position="101"/>
        <end position="104"/>
    </location>
    <ligand>
        <name>substrate</name>
    </ligand>
</feature>
<name>L0HHU8_METFS</name>
<dbReference type="GO" id="GO:0009052">
    <property type="term" value="P:pentose-phosphate shunt, non-oxidative branch"/>
    <property type="evidence" value="ECO:0007669"/>
    <property type="project" value="UniProtKB-UniRule"/>
</dbReference>
<sequence>MDEKARALAAAKSAAGFQAADMVEDGMVIGLGTGSTVYYMIERLSARVREGLHVTGVPTSFQTAMRAREYAIPLTTLDDHPIIDMAIDGADEVDPHLNLIKGRGAAMTREKCVAAAAFQFIVVVDEAKVVSRFAAPVPVEILPFAVTPAMAQLRGLGCRPVIREGVKKDGPVITDNGNFIVDCTFPSIADPAGLEKAMAEIPGVVESGLFCGYANKITVIVGNEKGIKKITSADIVP</sequence>
<keyword evidence="7" id="KW-1185">Reference proteome</keyword>
<feature type="binding site" evidence="5">
    <location>
        <begin position="33"/>
        <end position="36"/>
    </location>
    <ligand>
        <name>substrate</name>
    </ligand>
</feature>
<dbReference type="Proteomes" id="UP000010824">
    <property type="component" value="Chromosome"/>
</dbReference>
<dbReference type="RefSeq" id="WP_015285861.1">
    <property type="nucleotide sequence ID" value="NC_019943.1"/>
</dbReference>
<dbReference type="InterPro" id="IPR037171">
    <property type="entry name" value="NagB/RpiA_transferase-like"/>
</dbReference>
<dbReference type="Pfam" id="PF06026">
    <property type="entry name" value="Rib_5-P_isom_A"/>
    <property type="match status" value="1"/>
</dbReference>
<protein>
    <recommendedName>
        <fullName evidence="5">Ribose-5-phosphate isomerase A</fullName>
        <ecNumber evidence="5">5.3.1.6</ecNumber>
    </recommendedName>
    <alternativeName>
        <fullName evidence="5">Phosphoriboisomerase A</fullName>
        <shortName evidence="5">PRI</shortName>
    </alternativeName>
</protein>
<dbReference type="NCBIfam" id="TIGR00021">
    <property type="entry name" value="rpiA"/>
    <property type="match status" value="1"/>
</dbReference>
<dbReference type="GO" id="GO:0006014">
    <property type="term" value="P:D-ribose metabolic process"/>
    <property type="evidence" value="ECO:0007669"/>
    <property type="project" value="TreeGrafter"/>
</dbReference>
<dbReference type="AlphaFoldDB" id="L0HHU8"/>
<dbReference type="InterPro" id="IPR020672">
    <property type="entry name" value="Ribose5P_isomerase_typA_subgr"/>
</dbReference>
<dbReference type="GO" id="GO:0005829">
    <property type="term" value="C:cytosol"/>
    <property type="evidence" value="ECO:0007669"/>
    <property type="project" value="TreeGrafter"/>
</dbReference>
<comment type="subunit">
    <text evidence="3">Homotetramer.</text>
</comment>
<dbReference type="PANTHER" id="PTHR11934:SF0">
    <property type="entry name" value="RIBOSE-5-PHOSPHATE ISOMERASE"/>
    <property type="match status" value="1"/>
</dbReference>
<evidence type="ECO:0000256" key="1">
    <source>
        <dbReference type="ARBA" id="ARBA00001713"/>
    </source>
</evidence>
<organism evidence="6 7">
    <name type="scientific">Methanoregula formicica (strain DSM 22288 / NBRC 105244 / SMSP)</name>
    <dbReference type="NCBI Taxonomy" id="593750"/>
    <lineage>
        <taxon>Archaea</taxon>
        <taxon>Methanobacteriati</taxon>
        <taxon>Methanobacteriota</taxon>
        <taxon>Stenosarchaea group</taxon>
        <taxon>Methanomicrobia</taxon>
        <taxon>Methanomicrobiales</taxon>
        <taxon>Methanoregulaceae</taxon>
        <taxon>Methanoregula</taxon>
    </lineage>
</organism>
<dbReference type="CDD" id="cd01398">
    <property type="entry name" value="RPI_A"/>
    <property type="match status" value="1"/>
</dbReference>
<comment type="catalytic activity">
    <reaction evidence="1 5">
        <text>aldehydo-D-ribose 5-phosphate = D-ribulose 5-phosphate</text>
        <dbReference type="Rhea" id="RHEA:14657"/>
        <dbReference type="ChEBI" id="CHEBI:58121"/>
        <dbReference type="ChEBI" id="CHEBI:58273"/>
        <dbReference type="EC" id="5.3.1.6"/>
    </reaction>
</comment>
<feature type="binding site" evidence="5">
    <location>
        <begin position="88"/>
        <end position="91"/>
    </location>
    <ligand>
        <name>substrate</name>
    </ligand>
</feature>
<proteinExistence type="inferred from homology"/>
<dbReference type="Gene3D" id="3.40.50.1360">
    <property type="match status" value="1"/>
</dbReference>
<dbReference type="EMBL" id="CP003167">
    <property type="protein sequence ID" value="AGB02898.1"/>
    <property type="molecule type" value="Genomic_DNA"/>
</dbReference>
<evidence type="ECO:0000313" key="7">
    <source>
        <dbReference type="Proteomes" id="UP000010824"/>
    </source>
</evidence>
<dbReference type="KEGG" id="mfo:Metfor_1877"/>
<evidence type="ECO:0000313" key="6">
    <source>
        <dbReference type="EMBL" id="AGB02898.1"/>
    </source>
</evidence>